<proteinExistence type="predicted"/>
<organism evidence="1 2">
    <name type="scientific">Pseudomonas allii</name>
    <dbReference type="NCBI Taxonomy" id="2740531"/>
    <lineage>
        <taxon>Bacteria</taxon>
        <taxon>Pseudomonadati</taxon>
        <taxon>Pseudomonadota</taxon>
        <taxon>Gammaproteobacteria</taxon>
        <taxon>Pseudomonadales</taxon>
        <taxon>Pseudomonadaceae</taxon>
        <taxon>Pseudomonas</taxon>
    </lineage>
</organism>
<accession>A0ACC6LE74</accession>
<gene>
    <name evidence="1" type="ORF">RJC98_15320</name>
</gene>
<protein>
    <submittedName>
        <fullName evidence="1">Uncharacterized protein</fullName>
    </submittedName>
</protein>
<evidence type="ECO:0000313" key="1">
    <source>
        <dbReference type="EMBL" id="MDR9876560.1"/>
    </source>
</evidence>
<dbReference type="EMBL" id="JAVLRO010000005">
    <property type="protein sequence ID" value="MDR9876560.1"/>
    <property type="molecule type" value="Genomic_DNA"/>
</dbReference>
<dbReference type="Proteomes" id="UP001244872">
    <property type="component" value="Unassembled WGS sequence"/>
</dbReference>
<sequence length="55" mass="6212">MMENSGVSENRVQVVDANCLSDQEVMLLAMFRVISAQRKSDVLRLIEVFTQAPEL</sequence>
<evidence type="ECO:0000313" key="2">
    <source>
        <dbReference type="Proteomes" id="UP001244872"/>
    </source>
</evidence>
<name>A0ACC6LE74_9PSED</name>
<comment type="caution">
    <text evidence="1">The sequence shown here is derived from an EMBL/GenBank/DDBJ whole genome shotgun (WGS) entry which is preliminary data.</text>
</comment>
<reference evidence="1" key="1">
    <citation type="submission" date="2023-07" db="EMBL/GenBank/DDBJ databases">
        <title>Bioagumentation of soil contaminated with hydrocarbons using Pseudomonas poae 7b strain.</title>
        <authorList>
            <person name="Kumor A."/>
        </authorList>
    </citation>
    <scope>NUCLEOTIDE SEQUENCE</scope>
    <source>
        <strain evidence="1">7b</strain>
    </source>
</reference>
<keyword evidence="2" id="KW-1185">Reference proteome</keyword>